<organism evidence="4 5">
    <name type="scientific">Panagrellus redivivus</name>
    <name type="common">Microworm</name>
    <dbReference type="NCBI Taxonomy" id="6233"/>
    <lineage>
        <taxon>Eukaryota</taxon>
        <taxon>Metazoa</taxon>
        <taxon>Ecdysozoa</taxon>
        <taxon>Nematoda</taxon>
        <taxon>Chromadorea</taxon>
        <taxon>Rhabditida</taxon>
        <taxon>Tylenchina</taxon>
        <taxon>Panagrolaimomorpha</taxon>
        <taxon>Panagrolaimoidea</taxon>
        <taxon>Panagrolaimidae</taxon>
        <taxon>Panagrellus</taxon>
    </lineage>
</organism>
<keyword evidence="4" id="KW-1185">Reference proteome</keyword>
<feature type="transmembrane region" description="Helical" evidence="2">
    <location>
        <begin position="296"/>
        <end position="325"/>
    </location>
</feature>
<feature type="region of interest" description="Disordered" evidence="1">
    <location>
        <begin position="259"/>
        <end position="290"/>
    </location>
</feature>
<keyword evidence="3" id="KW-0732">Signal</keyword>
<reference evidence="5" key="2">
    <citation type="submission" date="2020-10" db="UniProtKB">
        <authorList>
            <consortium name="WormBaseParasite"/>
        </authorList>
    </citation>
    <scope>IDENTIFICATION</scope>
</reference>
<dbReference type="WBParaSite" id="Pan_g3273.t1">
    <property type="protein sequence ID" value="Pan_g3273.t1"/>
    <property type="gene ID" value="Pan_g3273"/>
</dbReference>
<protein>
    <submittedName>
        <fullName evidence="5">Uncharacterized protein</fullName>
    </submittedName>
</protein>
<evidence type="ECO:0000256" key="2">
    <source>
        <dbReference type="SAM" id="Phobius"/>
    </source>
</evidence>
<evidence type="ECO:0000313" key="4">
    <source>
        <dbReference type="Proteomes" id="UP000492821"/>
    </source>
</evidence>
<name>A0A7E4VU69_PANRE</name>
<evidence type="ECO:0000256" key="1">
    <source>
        <dbReference type="SAM" id="MobiDB-lite"/>
    </source>
</evidence>
<sequence>MLQRVILQFLISAFLSTSLKAEPYEPTLPYIEGISDVFCPDGHICRFFYVTYVPPYIFNKEYMDVQHQGILDDPLLYCANVFIRLRVDLGTQNITLTSKSLELQNPYYALECARAFTSSELTVQFSPPFKGESKNMDTKTKTSGDRLEAYVAYMDVSYIANARLRERYFSIFVEMQFPRLPMEGIKEDCCEAKHYLSTYMTMAFIESCALDCDRAAVYSRKRYFFDFPSKRPMGKKANLIKWDDGTIKPFSSIYPPFDVPPRTPPKRPKEVVLVNDDDDDDDSAPRKTSKKKKEPNWYLCFVILGVLFLLLAVISIFAIILLFLIHADRKRVQKAVAKRSVQFANEERDDELLLLDAAVTTEPSKDAKSPSKKMPK</sequence>
<feature type="chain" id="PRO_5028934534" evidence="3">
    <location>
        <begin position="22"/>
        <end position="376"/>
    </location>
</feature>
<evidence type="ECO:0000313" key="5">
    <source>
        <dbReference type="WBParaSite" id="Pan_g3273.t1"/>
    </source>
</evidence>
<feature type="signal peptide" evidence="3">
    <location>
        <begin position="1"/>
        <end position="21"/>
    </location>
</feature>
<evidence type="ECO:0000256" key="3">
    <source>
        <dbReference type="SAM" id="SignalP"/>
    </source>
</evidence>
<keyword evidence="2" id="KW-0812">Transmembrane</keyword>
<proteinExistence type="predicted"/>
<keyword evidence="2" id="KW-1133">Transmembrane helix</keyword>
<reference evidence="4" key="1">
    <citation type="journal article" date="2013" name="Genetics">
        <title>The draft genome and transcriptome of Panagrellus redivivus are shaped by the harsh demands of a free-living lifestyle.</title>
        <authorList>
            <person name="Srinivasan J."/>
            <person name="Dillman A.R."/>
            <person name="Macchietto M.G."/>
            <person name="Heikkinen L."/>
            <person name="Lakso M."/>
            <person name="Fracchia K.M."/>
            <person name="Antoshechkin I."/>
            <person name="Mortazavi A."/>
            <person name="Wong G."/>
            <person name="Sternberg P.W."/>
        </authorList>
    </citation>
    <scope>NUCLEOTIDE SEQUENCE [LARGE SCALE GENOMIC DNA]</scope>
    <source>
        <strain evidence="4">MT8872</strain>
    </source>
</reference>
<keyword evidence="2" id="KW-0472">Membrane</keyword>
<dbReference type="Proteomes" id="UP000492821">
    <property type="component" value="Unassembled WGS sequence"/>
</dbReference>
<dbReference type="AlphaFoldDB" id="A0A7E4VU69"/>
<accession>A0A7E4VU69</accession>